<dbReference type="SUPFAM" id="SSF55729">
    <property type="entry name" value="Acyl-CoA N-acyltransferases (Nat)"/>
    <property type="match status" value="1"/>
</dbReference>
<gene>
    <name evidence="2" type="primary">LOC105359947</name>
</gene>
<evidence type="ECO:0000313" key="1">
    <source>
        <dbReference type="Proteomes" id="UP000695007"/>
    </source>
</evidence>
<dbReference type="PANTHER" id="PTHR20905:SF28">
    <property type="entry name" value="GH28833P-RELATED"/>
    <property type="match status" value="1"/>
</dbReference>
<dbReference type="Gene3D" id="3.40.630.30">
    <property type="match status" value="1"/>
</dbReference>
<evidence type="ECO:0000313" key="2">
    <source>
        <dbReference type="RefSeq" id="XP_011495020.1"/>
    </source>
</evidence>
<dbReference type="KEGG" id="csol:105359947"/>
<organism evidence="1 2">
    <name type="scientific">Ceratosolen solmsi marchali</name>
    <dbReference type="NCBI Taxonomy" id="326594"/>
    <lineage>
        <taxon>Eukaryota</taxon>
        <taxon>Metazoa</taxon>
        <taxon>Ecdysozoa</taxon>
        <taxon>Arthropoda</taxon>
        <taxon>Hexapoda</taxon>
        <taxon>Insecta</taxon>
        <taxon>Pterygota</taxon>
        <taxon>Neoptera</taxon>
        <taxon>Endopterygota</taxon>
        <taxon>Hymenoptera</taxon>
        <taxon>Apocrita</taxon>
        <taxon>Proctotrupomorpha</taxon>
        <taxon>Chalcidoidea</taxon>
        <taxon>Agaonidae</taxon>
        <taxon>Agaoninae</taxon>
        <taxon>Ceratosolen</taxon>
    </lineage>
</organism>
<dbReference type="InterPro" id="IPR016181">
    <property type="entry name" value="Acyl_CoA_acyltransferase"/>
</dbReference>
<sequence>MDIEMKIYAPITWGIKPKFKIQDFRENRHEEILLLIKHHYFREEAMCRSSKLLDDAVSLHEYLNIIRMWMNDTTSLVAVSVKSGRIIGTVITRINRNFDKTNTYSRMQILEGRTLQSIWNLKSALILQANAYEAIGHDTYLRVYILSVHPSYKEEGVAEALLLATARLAIQMKISAIGGIFTTEEHQLSAYRVGFSLNSEIFYDKWMENNNVVFKNPGKNNVSAKFMSMLTPNREALEKDEVKENN</sequence>
<keyword evidence="1" id="KW-1185">Reference proteome</keyword>
<dbReference type="RefSeq" id="XP_011495020.1">
    <property type="nucleotide sequence ID" value="XM_011496718.1"/>
</dbReference>
<dbReference type="PANTHER" id="PTHR20905">
    <property type="entry name" value="N-ACETYLTRANSFERASE-RELATED"/>
    <property type="match status" value="1"/>
</dbReference>
<name>A0AAJ6VKQ9_9HYME</name>
<protein>
    <submittedName>
        <fullName evidence="2">Uncharacterized protein LOC105359947</fullName>
    </submittedName>
</protein>
<proteinExistence type="predicted"/>
<accession>A0AAJ6VKQ9</accession>
<dbReference type="Proteomes" id="UP000695007">
    <property type="component" value="Unplaced"/>
</dbReference>
<dbReference type="GO" id="GO:0008080">
    <property type="term" value="F:N-acetyltransferase activity"/>
    <property type="evidence" value="ECO:0007669"/>
    <property type="project" value="TreeGrafter"/>
</dbReference>
<dbReference type="GeneID" id="105359947"/>
<reference evidence="2" key="1">
    <citation type="submission" date="2025-08" db="UniProtKB">
        <authorList>
            <consortium name="RefSeq"/>
        </authorList>
    </citation>
    <scope>IDENTIFICATION</scope>
</reference>
<dbReference type="AlphaFoldDB" id="A0AAJ6VKQ9"/>